<feature type="coiled-coil region" evidence="3">
    <location>
        <begin position="62"/>
        <end position="96"/>
    </location>
</feature>
<protein>
    <recommendedName>
        <fullName evidence="4">SH3 domain-containing protein</fullName>
    </recommendedName>
</protein>
<dbReference type="Pfam" id="PF07653">
    <property type="entry name" value="SH3_2"/>
    <property type="match status" value="1"/>
</dbReference>
<evidence type="ECO:0000256" key="2">
    <source>
        <dbReference type="PROSITE-ProRule" id="PRU00192"/>
    </source>
</evidence>
<keyword evidence="6" id="KW-1185">Reference proteome</keyword>
<name>A0AAN7NHD6_MYCAM</name>
<sequence>MEMMNKNIRLAEKNSRLCGQMHWTENVQAENSDVKRKLTRVAEERNSAIQGTGCLQTQLEDAEHKLKTTREMSERRQQLEKEHKETKVTLQRKEKEDEFFCQSSQTEIKREHKAMQLFQAQVNNNWDNNYRTFIARYNYNPFDGPCEQPELELPLTAGQCVYVFGEVDEAGWYVGELADGTRGFIPSNFVEVLDDNLENKNWNDSHYDIFGLLPILEEDEEDLDLGVRR</sequence>
<dbReference type="GO" id="GO:0009566">
    <property type="term" value="P:fertilization"/>
    <property type="evidence" value="ECO:0007669"/>
    <property type="project" value="TreeGrafter"/>
</dbReference>
<evidence type="ECO:0000259" key="4">
    <source>
        <dbReference type="PROSITE" id="PS50002"/>
    </source>
</evidence>
<organism evidence="5 6">
    <name type="scientific">Mycteria americana</name>
    <name type="common">Wood stork</name>
    <dbReference type="NCBI Taxonomy" id="33587"/>
    <lineage>
        <taxon>Eukaryota</taxon>
        <taxon>Metazoa</taxon>
        <taxon>Chordata</taxon>
        <taxon>Craniata</taxon>
        <taxon>Vertebrata</taxon>
        <taxon>Euteleostomi</taxon>
        <taxon>Archelosauria</taxon>
        <taxon>Archosauria</taxon>
        <taxon>Dinosauria</taxon>
        <taxon>Saurischia</taxon>
        <taxon>Theropoda</taxon>
        <taxon>Coelurosauria</taxon>
        <taxon>Aves</taxon>
        <taxon>Neognathae</taxon>
        <taxon>Neoaves</taxon>
        <taxon>Aequornithes</taxon>
        <taxon>Ciconiiformes</taxon>
        <taxon>Ciconiidae</taxon>
        <taxon>Mycteria</taxon>
    </lineage>
</organism>
<dbReference type="InterPro" id="IPR040325">
    <property type="entry name" value="RIMBP1/2/3"/>
</dbReference>
<dbReference type="Gene3D" id="2.30.30.40">
    <property type="entry name" value="SH3 Domains"/>
    <property type="match status" value="1"/>
</dbReference>
<evidence type="ECO:0000313" key="5">
    <source>
        <dbReference type="EMBL" id="KAK4824619.1"/>
    </source>
</evidence>
<dbReference type="InterPro" id="IPR036028">
    <property type="entry name" value="SH3-like_dom_sf"/>
</dbReference>
<accession>A0AAN7NHD6</accession>
<dbReference type="InterPro" id="IPR001452">
    <property type="entry name" value="SH3_domain"/>
</dbReference>
<dbReference type="PROSITE" id="PS50002">
    <property type="entry name" value="SH3"/>
    <property type="match status" value="1"/>
</dbReference>
<dbReference type="EMBL" id="JAUNZN010000003">
    <property type="protein sequence ID" value="KAK4824619.1"/>
    <property type="molecule type" value="Genomic_DNA"/>
</dbReference>
<dbReference type="SUPFAM" id="SSF50044">
    <property type="entry name" value="SH3-domain"/>
    <property type="match status" value="1"/>
</dbReference>
<comment type="caution">
    <text evidence="5">The sequence shown here is derived from an EMBL/GenBank/DDBJ whole genome shotgun (WGS) entry which is preliminary data.</text>
</comment>
<keyword evidence="3" id="KW-0175">Coiled coil</keyword>
<dbReference type="GO" id="GO:0007286">
    <property type="term" value="P:spermatid development"/>
    <property type="evidence" value="ECO:0007669"/>
    <property type="project" value="TreeGrafter"/>
</dbReference>
<keyword evidence="1 2" id="KW-0728">SH3 domain</keyword>
<dbReference type="PANTHER" id="PTHR14234">
    <property type="entry name" value="RIM BINDING PROTEIN-RELATED"/>
    <property type="match status" value="1"/>
</dbReference>
<dbReference type="FunFam" id="2.30.30.40:FF:000006">
    <property type="entry name" value="RIMS-binding protein 2 isoform X1"/>
    <property type="match status" value="1"/>
</dbReference>
<dbReference type="GO" id="GO:0005634">
    <property type="term" value="C:nucleus"/>
    <property type="evidence" value="ECO:0007669"/>
    <property type="project" value="TreeGrafter"/>
</dbReference>
<dbReference type="AlphaFoldDB" id="A0AAN7NHD6"/>
<evidence type="ECO:0000313" key="6">
    <source>
        <dbReference type="Proteomes" id="UP001333110"/>
    </source>
</evidence>
<evidence type="ECO:0000256" key="3">
    <source>
        <dbReference type="SAM" id="Coils"/>
    </source>
</evidence>
<gene>
    <name evidence="5" type="ORF">QYF61_016925</name>
</gene>
<proteinExistence type="predicted"/>
<dbReference type="GO" id="GO:0002177">
    <property type="term" value="C:manchette"/>
    <property type="evidence" value="ECO:0007669"/>
    <property type="project" value="TreeGrafter"/>
</dbReference>
<dbReference type="PANTHER" id="PTHR14234:SF19">
    <property type="entry name" value="RIM-BINDING PROTEIN, ISOFORM F"/>
    <property type="match status" value="1"/>
</dbReference>
<feature type="domain" description="SH3" evidence="4">
    <location>
        <begin position="128"/>
        <end position="195"/>
    </location>
</feature>
<dbReference type="SMART" id="SM00326">
    <property type="entry name" value="SH3"/>
    <property type="match status" value="1"/>
</dbReference>
<dbReference type="Proteomes" id="UP001333110">
    <property type="component" value="Unassembled WGS sequence"/>
</dbReference>
<evidence type="ECO:0000256" key="1">
    <source>
        <dbReference type="ARBA" id="ARBA00022443"/>
    </source>
</evidence>
<reference evidence="5 6" key="1">
    <citation type="journal article" date="2023" name="J. Hered.">
        <title>Chromosome-level genome of the wood stork (Mycteria americana) provides insight into avian chromosome evolution.</title>
        <authorList>
            <person name="Flamio R. Jr."/>
            <person name="Ramstad K.M."/>
        </authorList>
    </citation>
    <scope>NUCLEOTIDE SEQUENCE [LARGE SCALE GENOMIC DNA]</scope>
    <source>
        <strain evidence="5">JAX WOST 10</strain>
    </source>
</reference>
<dbReference type="GO" id="GO:0030156">
    <property type="term" value="F:benzodiazepine receptor binding"/>
    <property type="evidence" value="ECO:0007669"/>
    <property type="project" value="TreeGrafter"/>
</dbReference>